<keyword evidence="6" id="KW-1185">Reference proteome</keyword>
<comment type="caution">
    <text evidence="5">The sequence shown here is derived from an EMBL/GenBank/DDBJ whole genome shotgun (WGS) entry which is preliminary data.</text>
</comment>
<proteinExistence type="predicted"/>
<evidence type="ECO:0000256" key="2">
    <source>
        <dbReference type="ARBA" id="ARBA00023027"/>
    </source>
</evidence>
<dbReference type="SUPFAM" id="SSF143243">
    <property type="entry name" value="Nqo5-like"/>
    <property type="match status" value="1"/>
</dbReference>
<dbReference type="InterPro" id="IPR029014">
    <property type="entry name" value="NiFe-Hase_large"/>
</dbReference>
<dbReference type="EMBL" id="MLQM01000022">
    <property type="protein sequence ID" value="OHV05177.1"/>
    <property type="molecule type" value="Genomic_DNA"/>
</dbReference>
<dbReference type="GO" id="GO:0008137">
    <property type="term" value="F:NADH dehydrogenase (ubiquinone) activity"/>
    <property type="evidence" value="ECO:0007669"/>
    <property type="project" value="InterPro"/>
</dbReference>
<accession>A0A1S1NMF2</accession>
<dbReference type="Proteomes" id="UP000179734">
    <property type="component" value="Unassembled WGS sequence"/>
</dbReference>
<keyword evidence="1" id="KW-0560">Oxidoreductase</keyword>
<dbReference type="Pfam" id="PF00346">
    <property type="entry name" value="Complex1_49kDa"/>
    <property type="match status" value="1"/>
</dbReference>
<dbReference type="InterPro" id="IPR052197">
    <property type="entry name" value="ComplexI_49kDa-like"/>
</dbReference>
<feature type="domain" description="NADH:ubiquinone oxidoreductase 30kDa subunit" evidence="3">
    <location>
        <begin position="58"/>
        <end position="111"/>
    </location>
</feature>
<dbReference type="InterPro" id="IPR001268">
    <property type="entry name" value="NADH_UbQ_OxRdtase_30kDa_su"/>
</dbReference>
<keyword evidence="2" id="KW-0520">NAD</keyword>
<dbReference type="GO" id="GO:0051287">
    <property type="term" value="F:NAD binding"/>
    <property type="evidence" value="ECO:0007669"/>
    <property type="project" value="InterPro"/>
</dbReference>
<name>A0A1S1NMF2_9MYCO</name>
<reference evidence="5 6" key="1">
    <citation type="submission" date="2016-10" db="EMBL/GenBank/DDBJ databases">
        <title>Genome sequence of Mycobacterium talmonii.</title>
        <authorList>
            <person name="Greninger A.L."/>
            <person name="Elliott B."/>
            <person name="Vasireddy S."/>
            <person name="Vasireddy R."/>
        </authorList>
    </citation>
    <scope>NUCLEOTIDE SEQUENCE [LARGE SCALE GENOMIC DNA]</scope>
    <source>
        <strain evidence="6">NE-TNMC-100812</strain>
    </source>
</reference>
<dbReference type="RefSeq" id="WP_071023674.1">
    <property type="nucleotide sequence ID" value="NZ_MLQM01000022.1"/>
</dbReference>
<evidence type="ECO:0000259" key="3">
    <source>
        <dbReference type="Pfam" id="PF00329"/>
    </source>
</evidence>
<evidence type="ECO:0000313" key="6">
    <source>
        <dbReference type="Proteomes" id="UP000179734"/>
    </source>
</evidence>
<dbReference type="Gene3D" id="1.10.645.10">
    <property type="entry name" value="Cytochrome-c3 Hydrogenase, chain B"/>
    <property type="match status" value="1"/>
</dbReference>
<evidence type="ECO:0000313" key="5">
    <source>
        <dbReference type="EMBL" id="OHV05177.1"/>
    </source>
</evidence>
<dbReference type="GO" id="GO:0016651">
    <property type="term" value="F:oxidoreductase activity, acting on NAD(P)H"/>
    <property type="evidence" value="ECO:0007669"/>
    <property type="project" value="InterPro"/>
</dbReference>
<evidence type="ECO:0000256" key="1">
    <source>
        <dbReference type="ARBA" id="ARBA00023002"/>
    </source>
</evidence>
<feature type="domain" description="NADH-quinone oxidoreductase subunit D" evidence="4">
    <location>
        <begin position="277"/>
        <end position="423"/>
    </location>
</feature>
<dbReference type="InterPro" id="IPR001135">
    <property type="entry name" value="NADH_Q_OxRdtase_suD"/>
</dbReference>
<protein>
    <submittedName>
        <fullName evidence="5">NADH-quinone oxidoreductase subunit D</fullName>
    </submittedName>
</protein>
<organism evidence="5 6">
    <name type="scientific">Mycobacterium talmoniae</name>
    <dbReference type="NCBI Taxonomy" id="1858794"/>
    <lineage>
        <taxon>Bacteria</taxon>
        <taxon>Bacillati</taxon>
        <taxon>Actinomycetota</taxon>
        <taxon>Actinomycetes</taxon>
        <taxon>Mycobacteriales</taxon>
        <taxon>Mycobacteriaceae</taxon>
        <taxon>Mycobacterium</taxon>
    </lineage>
</organism>
<evidence type="ECO:0000259" key="4">
    <source>
        <dbReference type="Pfam" id="PF00346"/>
    </source>
</evidence>
<dbReference type="PANTHER" id="PTHR43485:SF1">
    <property type="entry name" value="FORMATE HYDROGENLYASE SUBUNIT 5-RELATED"/>
    <property type="match status" value="1"/>
</dbReference>
<dbReference type="GO" id="GO:0048038">
    <property type="term" value="F:quinone binding"/>
    <property type="evidence" value="ECO:0007669"/>
    <property type="project" value="InterPro"/>
</dbReference>
<gene>
    <name evidence="5" type="ORF">BKN37_06830</name>
</gene>
<dbReference type="InterPro" id="IPR037232">
    <property type="entry name" value="NADH_quin_OxRdtase_su_C/D-like"/>
</dbReference>
<dbReference type="AlphaFoldDB" id="A0A1S1NMF2"/>
<dbReference type="PANTHER" id="PTHR43485">
    <property type="entry name" value="HYDROGENASE-4 COMPONENT G"/>
    <property type="match status" value="1"/>
</dbReference>
<sequence>MTAATPTAVVDLPLDQWHAQLGERVAAGDRFAGVYSSHRGDGAQLHALLVGASTVSCLRTQLTPTGDGSLSYPALTPDVPAAFWYERALRDLSGVVPIGHPRLDPLLLPLSPGQPSPRPGHPDRAALDQHIHSRATEQHGPVDVTGGGVFTLPLGPVRSGVFESIEFLIETPGEDIPHLNIRPHYKHRGIAKRFETLPVSDGILVAERVEGIASVAHALAFAHAAETLAGVTPPRRARLLRVIHAELERIANHLDVVMRLCDAAGIAVPTARFGWHKECVMRLVSALCGNRFGRGVVRVGGVAAAPRLAPAEVSDQLAVIMHRIRRDRDPLMIDASFLDRLRGTGHLDLALAASHGALGPVGRGSGCDDDARRRAYDGYTELSAVDGAAVDDHGDALARLRVRWTEIDVAAELIGHACDRLAELADAPLGAPADSADGLALGWAEAPQGEVLYGLEVRDGVIGRCFARSASLHNMLLFHDVFGGDVFTDFPFIEASFGLCYGGVAM</sequence>
<dbReference type="SUPFAM" id="SSF56762">
    <property type="entry name" value="HydB/Nqo4-like"/>
    <property type="match status" value="1"/>
</dbReference>
<dbReference type="Pfam" id="PF00329">
    <property type="entry name" value="Complex1_30kDa"/>
    <property type="match status" value="1"/>
</dbReference>